<dbReference type="RefSeq" id="WP_161781952.1">
    <property type="nucleotide sequence ID" value="NZ_JMQM01000001.1"/>
</dbReference>
<evidence type="ECO:0000313" key="2">
    <source>
        <dbReference type="EMBL" id="KFB09011.1"/>
    </source>
</evidence>
<keyword evidence="1" id="KW-0732">Signal</keyword>
<dbReference type="Proteomes" id="UP000053675">
    <property type="component" value="Unassembled WGS sequence"/>
</dbReference>
<evidence type="ECO:0000313" key="3">
    <source>
        <dbReference type="Proteomes" id="UP000053675"/>
    </source>
</evidence>
<protein>
    <submittedName>
        <fullName evidence="2">Uncharacterized protein</fullName>
    </submittedName>
</protein>
<feature type="signal peptide" evidence="1">
    <location>
        <begin position="1"/>
        <end position="38"/>
    </location>
</feature>
<dbReference type="eggNOG" id="ENOG50342SI">
    <property type="taxonomic scope" value="Bacteria"/>
</dbReference>
<keyword evidence="3" id="KW-1185">Reference proteome</keyword>
<evidence type="ECO:0000256" key="1">
    <source>
        <dbReference type="SAM" id="SignalP"/>
    </source>
</evidence>
<dbReference type="EMBL" id="JMQM01000001">
    <property type="protein sequence ID" value="KFB09011.1"/>
    <property type="molecule type" value="Genomic_DNA"/>
</dbReference>
<name>A0A084U7S5_9HYPH</name>
<dbReference type="STRING" id="472175.EL18_00025"/>
<dbReference type="PATRIC" id="fig|472175.3.peg.26"/>
<dbReference type="AlphaFoldDB" id="A0A084U7S5"/>
<accession>A0A084U7S5</accession>
<gene>
    <name evidence="2" type="ORF">EL18_00025</name>
</gene>
<reference evidence="2 3" key="1">
    <citation type="submission" date="2014-05" db="EMBL/GenBank/DDBJ databases">
        <title>Draft Genome Sequence of Nitratireductor basaltis Strain UMTGB225, A Marine Bacterium Isolated from Green Barrel Tunicate.</title>
        <authorList>
            <person name="Gan H.Y."/>
        </authorList>
    </citation>
    <scope>NUCLEOTIDE SEQUENCE [LARGE SCALE GENOMIC DNA]</scope>
    <source>
        <strain evidence="2 3">UMTGB225</strain>
    </source>
</reference>
<feature type="chain" id="PRO_5001783030" evidence="1">
    <location>
        <begin position="39"/>
        <end position="165"/>
    </location>
</feature>
<proteinExistence type="predicted"/>
<organism evidence="2 3">
    <name type="scientific">Nitratireductor basaltis</name>
    <dbReference type="NCBI Taxonomy" id="472175"/>
    <lineage>
        <taxon>Bacteria</taxon>
        <taxon>Pseudomonadati</taxon>
        <taxon>Pseudomonadota</taxon>
        <taxon>Alphaproteobacteria</taxon>
        <taxon>Hyphomicrobiales</taxon>
        <taxon>Phyllobacteriaceae</taxon>
        <taxon>Nitratireductor</taxon>
    </lineage>
</organism>
<dbReference type="OrthoDB" id="6636664at2"/>
<comment type="caution">
    <text evidence="2">The sequence shown here is derived from an EMBL/GenBank/DDBJ whole genome shotgun (WGS) entry which is preliminary data.</text>
</comment>
<sequence length="165" mass="17727">MLFPQWLSVSKRKTKAVGRRIVVLVALSAGLFSLPALADSGTYVPYSGIIRGTEGADPVEVSILNETDSPIDCQAALAHWYSDELGRIHPSGELTVTLWHDPETGVLNLMNATEDRMPVEALWCSTNTARTRLNLPISAGAREAKLRFSCRTGTEAGLSCIATGG</sequence>